<feature type="non-terminal residue" evidence="2">
    <location>
        <position position="1"/>
    </location>
</feature>
<accession>K0T0Q2</accession>
<organism evidence="2 3">
    <name type="scientific">Thalassiosira oceanica</name>
    <name type="common">Marine diatom</name>
    <dbReference type="NCBI Taxonomy" id="159749"/>
    <lineage>
        <taxon>Eukaryota</taxon>
        <taxon>Sar</taxon>
        <taxon>Stramenopiles</taxon>
        <taxon>Ochrophyta</taxon>
        <taxon>Bacillariophyta</taxon>
        <taxon>Coscinodiscophyceae</taxon>
        <taxon>Thalassiosirophycidae</taxon>
        <taxon>Thalassiosirales</taxon>
        <taxon>Thalassiosiraceae</taxon>
        <taxon>Thalassiosira</taxon>
    </lineage>
</organism>
<proteinExistence type="predicted"/>
<reference evidence="2 3" key="1">
    <citation type="journal article" date="2012" name="Genome Biol.">
        <title>Genome and low-iron response of an oceanic diatom adapted to chronic iron limitation.</title>
        <authorList>
            <person name="Lommer M."/>
            <person name="Specht M."/>
            <person name="Roy A.S."/>
            <person name="Kraemer L."/>
            <person name="Andreson R."/>
            <person name="Gutowska M.A."/>
            <person name="Wolf J."/>
            <person name="Bergner S.V."/>
            <person name="Schilhabel M.B."/>
            <person name="Klostermeier U.C."/>
            <person name="Beiko R.G."/>
            <person name="Rosenstiel P."/>
            <person name="Hippler M."/>
            <person name="Laroche J."/>
        </authorList>
    </citation>
    <scope>NUCLEOTIDE SEQUENCE [LARGE SCALE GENOMIC DNA]</scope>
    <source>
        <strain evidence="2 3">CCMP1005</strain>
    </source>
</reference>
<name>K0T0Q2_THAOC</name>
<comment type="caution">
    <text evidence="2">The sequence shown here is derived from an EMBL/GenBank/DDBJ whole genome shotgun (WGS) entry which is preliminary data.</text>
</comment>
<dbReference type="OrthoDB" id="43579at2759"/>
<evidence type="ECO:0000313" key="3">
    <source>
        <dbReference type="Proteomes" id="UP000266841"/>
    </source>
</evidence>
<dbReference type="AlphaFoldDB" id="K0T0Q2"/>
<dbReference type="Proteomes" id="UP000266841">
    <property type="component" value="Unassembled WGS sequence"/>
</dbReference>
<evidence type="ECO:0000313" key="2">
    <source>
        <dbReference type="EMBL" id="EJK71290.1"/>
    </source>
</evidence>
<dbReference type="EMBL" id="AGNL01007429">
    <property type="protein sequence ID" value="EJK71290.1"/>
    <property type="molecule type" value="Genomic_DNA"/>
</dbReference>
<gene>
    <name evidence="2" type="ORF">THAOC_07291</name>
</gene>
<evidence type="ECO:0000256" key="1">
    <source>
        <dbReference type="SAM" id="MobiDB-lite"/>
    </source>
</evidence>
<feature type="region of interest" description="Disordered" evidence="1">
    <location>
        <begin position="569"/>
        <end position="685"/>
    </location>
</feature>
<keyword evidence="3" id="KW-1185">Reference proteome</keyword>
<sequence length="698" mass="78289">SIEKECVQEFLSLSLEEQKSAKSYAQKFGPGEGEAIQWTILADNEQIVTDAMGEEAANKSPFKVDIPWDPDVNKVDYNETFFKFFFPSLAGKAKLLDKWLSDPRCPRYDTAKNDKIVFHREDDEDPDKLIRLCITLMIVGSLKVQNGVENLWKRGPSEGFEPHANFGQFIPANYFECFVAGFPFLWCDEKYWYTDPKLLPWEVVLPFFDECNSKRNTLLAVIYLLLDESMSGWRPKTSKAGGLPNISYEPRKPVDLGTMIRDAAECKSGVMAFLDIVQDVVNQRRKKYTDEKSHLPKGEKVYVHVAETLRQAEGAGLERGGWLCGDAFFGTTVQHETPYVSKFEDEFGHTNTKDLARPSIAHMMYEYLPLIDEHNKARQNVLALEKTWPTKFGFFRVLTTAIGMCVVDLQRHGPNTSVSDEFADNFDIKRMANLIGKALLSYLTYKNTAAPQPTQRGSVPADSFARITDKFGSIHRPKKNVNDRLRAVQLNCYICRQYSDKQQNTQWKCAKCGMPLHNTDQGREQTCLEEHLQSCNPFLGCNLMTRSSWSLPNELRKFSAADDQCLSATRTASLPREATPSPPKRSAKRKRGDNASGGVRKTRRSGDSPPRARRRASCRAPEESSAQTSCLVPLVPPPLTSVRSHARAADPYLEPAEGPRRCIGGGERVQSGAGEGGDGHAWSPQTAANCLSTTMVPP</sequence>
<protein>
    <recommendedName>
        <fullName evidence="4">PiggyBac transposable element-derived protein domain-containing protein</fullName>
    </recommendedName>
</protein>
<evidence type="ECO:0008006" key="4">
    <source>
        <dbReference type="Google" id="ProtNLM"/>
    </source>
</evidence>